<dbReference type="AlphaFoldDB" id="A0A382KV58"/>
<protein>
    <submittedName>
        <fullName evidence="1">Uncharacterized protein</fullName>
    </submittedName>
</protein>
<gene>
    <name evidence="1" type="ORF">METZ01_LOCUS279876</name>
</gene>
<organism evidence="1">
    <name type="scientific">marine metagenome</name>
    <dbReference type="NCBI Taxonomy" id="408172"/>
    <lineage>
        <taxon>unclassified sequences</taxon>
        <taxon>metagenomes</taxon>
        <taxon>ecological metagenomes</taxon>
    </lineage>
</organism>
<evidence type="ECO:0000313" key="1">
    <source>
        <dbReference type="EMBL" id="SVC27022.1"/>
    </source>
</evidence>
<reference evidence="1" key="1">
    <citation type="submission" date="2018-05" db="EMBL/GenBank/DDBJ databases">
        <authorList>
            <person name="Lanie J.A."/>
            <person name="Ng W.-L."/>
            <person name="Kazmierczak K.M."/>
            <person name="Andrzejewski T.M."/>
            <person name="Davidsen T.M."/>
            <person name="Wayne K.J."/>
            <person name="Tettelin H."/>
            <person name="Glass J.I."/>
            <person name="Rusch D."/>
            <person name="Podicherti R."/>
            <person name="Tsui H.-C.T."/>
            <person name="Winkler M.E."/>
        </authorList>
    </citation>
    <scope>NUCLEOTIDE SEQUENCE</scope>
</reference>
<feature type="non-terminal residue" evidence="1">
    <location>
        <position position="34"/>
    </location>
</feature>
<dbReference type="EMBL" id="UINC01082340">
    <property type="protein sequence ID" value="SVC27022.1"/>
    <property type="molecule type" value="Genomic_DNA"/>
</dbReference>
<proteinExistence type="predicted"/>
<name>A0A382KV58_9ZZZZ</name>
<accession>A0A382KV58</accession>
<sequence>MQKQIQSRVSVLLAITAIGIFATFVGGQSATAAA</sequence>